<dbReference type="InterPro" id="IPR000439">
    <property type="entry name" value="Ribosomal_eL15"/>
</dbReference>
<dbReference type="STRING" id="1236689.MMALV_15430"/>
<dbReference type="GO" id="GO:0002181">
    <property type="term" value="P:cytoplasmic translation"/>
    <property type="evidence" value="ECO:0007669"/>
    <property type="project" value="TreeGrafter"/>
</dbReference>
<dbReference type="SMART" id="SM01384">
    <property type="entry name" value="Ribosomal_L15e"/>
    <property type="match status" value="1"/>
</dbReference>
<keyword evidence="3" id="KW-0687">Ribonucleoprotein</keyword>
<organism evidence="7 8">
    <name type="scientific">Methanomethylophilus alvi (strain Mx1201)</name>
    <dbReference type="NCBI Taxonomy" id="1236689"/>
    <lineage>
        <taxon>Archaea</taxon>
        <taxon>Methanobacteriati</taxon>
        <taxon>Thermoplasmatota</taxon>
        <taxon>Thermoplasmata</taxon>
        <taxon>Methanomassiliicoccales</taxon>
        <taxon>Methanomethylophilaceae</taxon>
        <taxon>Methanomethylophilus</taxon>
    </lineage>
</organism>
<dbReference type="OrthoDB" id="8183at2157"/>
<proteinExistence type="inferred from homology"/>
<dbReference type="InParanoid" id="M9SFT7"/>
<dbReference type="AlphaFoldDB" id="M9SFT7"/>
<name>M9SFT7_METAX</name>
<comment type="similarity">
    <text evidence="1">Belongs to the eukaryotic ribosomal protein eL15 family.</text>
</comment>
<dbReference type="GO" id="GO:0003735">
    <property type="term" value="F:structural constituent of ribosome"/>
    <property type="evidence" value="ECO:0007669"/>
    <property type="project" value="InterPro"/>
</dbReference>
<feature type="compositionally biased region" description="Basic residues" evidence="6">
    <location>
        <begin position="180"/>
        <end position="189"/>
    </location>
</feature>
<feature type="region of interest" description="Disordered" evidence="6">
    <location>
        <begin position="173"/>
        <end position="207"/>
    </location>
</feature>
<dbReference type="NCBIfam" id="NF003269">
    <property type="entry name" value="PRK04243.1"/>
    <property type="match status" value="1"/>
</dbReference>
<evidence type="ECO:0000256" key="4">
    <source>
        <dbReference type="ARBA" id="ARBA00035214"/>
    </source>
</evidence>
<evidence type="ECO:0000256" key="2">
    <source>
        <dbReference type="ARBA" id="ARBA00022980"/>
    </source>
</evidence>
<keyword evidence="2 7" id="KW-0689">Ribosomal protein</keyword>
<dbReference type="RefSeq" id="WP_015505411.1">
    <property type="nucleotide sequence ID" value="NC_020913.1"/>
</dbReference>
<protein>
    <recommendedName>
        <fullName evidence="4">Large ribosomal subunit protein eL15</fullName>
    </recommendedName>
    <alternativeName>
        <fullName evidence="5">50S ribosomal protein L15e</fullName>
    </alternativeName>
</protein>
<evidence type="ECO:0000313" key="8">
    <source>
        <dbReference type="Proteomes" id="UP000012672"/>
    </source>
</evidence>
<dbReference type="FunCoup" id="M9SFT7">
    <property type="interactions" value="150"/>
</dbReference>
<dbReference type="eggNOG" id="arCOG04209">
    <property type="taxonomic scope" value="Archaea"/>
</dbReference>
<dbReference type="GO" id="GO:0022625">
    <property type="term" value="C:cytosolic large ribosomal subunit"/>
    <property type="evidence" value="ECO:0007669"/>
    <property type="project" value="TreeGrafter"/>
</dbReference>
<dbReference type="Pfam" id="PF00827">
    <property type="entry name" value="Ribosomal_L15e"/>
    <property type="match status" value="1"/>
</dbReference>
<reference evidence="7 8" key="1">
    <citation type="journal article" date="2012" name="J. Bacteriol.">
        <title>Genome sequence of 'Candidatus Methanomethylophilus alvus' Mx1201, a methanogenic archaeon from the human gut belonging to a seventh order of methanogens.</title>
        <authorList>
            <person name="Borrel G."/>
            <person name="Harris H.M."/>
            <person name="Tottey W."/>
            <person name="Mihajlovski A."/>
            <person name="Parisot N."/>
            <person name="Peyretaillade E."/>
            <person name="Peyret P."/>
            <person name="Gribaldo S."/>
            <person name="O'Toole P.W."/>
            <person name="Brugere J.F."/>
        </authorList>
    </citation>
    <scope>NUCLEOTIDE SEQUENCE [LARGE SCALE GENOMIC DNA]</scope>
    <source>
        <strain evidence="7 8">Mx1201</strain>
    </source>
</reference>
<dbReference type="KEGG" id="max:MMALV_15430"/>
<dbReference type="PANTHER" id="PTHR11847:SF4">
    <property type="entry name" value="LARGE RIBOSOMAL SUBUNIT PROTEIN EL15"/>
    <property type="match status" value="1"/>
</dbReference>
<dbReference type="HOGENOM" id="CLU_080796_0_0_2"/>
<evidence type="ECO:0000256" key="5">
    <source>
        <dbReference type="ARBA" id="ARBA00035535"/>
    </source>
</evidence>
<keyword evidence="8" id="KW-1185">Reference proteome</keyword>
<dbReference type="InterPro" id="IPR024794">
    <property type="entry name" value="Rbsml_eL15_core_dom_sf"/>
</dbReference>
<dbReference type="PANTHER" id="PTHR11847">
    <property type="entry name" value="RIBOSOMAL PROTEIN L15"/>
    <property type="match status" value="1"/>
</dbReference>
<dbReference type="Proteomes" id="UP000012672">
    <property type="component" value="Chromosome"/>
</dbReference>
<dbReference type="FunFam" id="3.40.1120.10:FF:000002">
    <property type="entry name" value="50S ribosomal protein L15e"/>
    <property type="match status" value="1"/>
</dbReference>
<evidence type="ECO:0000256" key="3">
    <source>
        <dbReference type="ARBA" id="ARBA00023274"/>
    </source>
</evidence>
<dbReference type="EMBL" id="CP004049">
    <property type="protein sequence ID" value="AGI86265.1"/>
    <property type="molecule type" value="Genomic_DNA"/>
</dbReference>
<dbReference type="SUPFAM" id="SSF54189">
    <property type="entry name" value="Ribosomal proteins S24e, L23 and L15e"/>
    <property type="match status" value="1"/>
</dbReference>
<dbReference type="Gene3D" id="3.40.1120.10">
    <property type="entry name" value="Ribosomal protein l15e"/>
    <property type="match status" value="1"/>
</dbReference>
<dbReference type="InterPro" id="IPR012678">
    <property type="entry name" value="Ribosomal_uL23/eL15/eS24_sf"/>
</dbReference>
<dbReference type="GO" id="GO:0003723">
    <property type="term" value="F:RNA binding"/>
    <property type="evidence" value="ECO:0007669"/>
    <property type="project" value="TreeGrafter"/>
</dbReference>
<accession>M9SFT7</accession>
<evidence type="ECO:0000256" key="6">
    <source>
        <dbReference type="SAM" id="MobiDB-lite"/>
    </source>
</evidence>
<evidence type="ECO:0000313" key="7">
    <source>
        <dbReference type="EMBL" id="AGI86265.1"/>
    </source>
</evidence>
<dbReference type="GeneID" id="41322294"/>
<sequence>MADESTEKKVPQGKSMYKYISEAWANSSETYVKALNQERKIQWRKEENFLRIEKPTRLDRARALGYKAKQGYVLVRAKVRKGAFKKRQIKSGRRAKRKGEEQLIVSKSLQSIAEERTQKRYQNLEVLNSYWVGADGQHEWYEVILVDPACPVIQHDPKINWICNNKHKNRVYRGLTSSGKKGRGLRNKGHGAEKVRPSGAANGNRNN</sequence>
<evidence type="ECO:0000256" key="1">
    <source>
        <dbReference type="ARBA" id="ARBA00006857"/>
    </source>
</evidence>
<gene>
    <name evidence="7" type="ORF">MMALV_15430</name>
</gene>